<comment type="subcellular location">
    <subcellularLocation>
        <location evidence="1">Membrane</location>
        <topology evidence="1">Multi-pass membrane protein</topology>
    </subcellularLocation>
</comment>
<evidence type="ECO:0000313" key="8">
    <source>
        <dbReference type="Proteomes" id="UP000549882"/>
    </source>
</evidence>
<dbReference type="PROSITE" id="PS00217">
    <property type="entry name" value="SUGAR_TRANSPORT_2"/>
    <property type="match status" value="1"/>
</dbReference>
<comment type="caution">
    <text evidence="7">The sequence shown here is derived from an EMBL/GenBank/DDBJ whole genome shotgun (WGS) entry which is preliminary data.</text>
</comment>
<evidence type="ECO:0000313" key="7">
    <source>
        <dbReference type="EMBL" id="MBB5574958.1"/>
    </source>
</evidence>
<dbReference type="InterPro" id="IPR005829">
    <property type="entry name" value="Sugar_transporter_CS"/>
</dbReference>
<feature type="transmembrane region" description="Helical" evidence="5">
    <location>
        <begin position="21"/>
        <end position="47"/>
    </location>
</feature>
<evidence type="ECO:0000256" key="2">
    <source>
        <dbReference type="ARBA" id="ARBA00022692"/>
    </source>
</evidence>
<dbReference type="GO" id="GO:0046943">
    <property type="term" value="F:carboxylic acid transmembrane transporter activity"/>
    <property type="evidence" value="ECO:0007669"/>
    <property type="project" value="TreeGrafter"/>
</dbReference>
<evidence type="ECO:0000259" key="6">
    <source>
        <dbReference type="PROSITE" id="PS50850"/>
    </source>
</evidence>
<sequence>MTQPTVLEIRSYINSRPMSRMQWTLTVLCFLIVFCDGMDVAIMGFLAPAITGDWGISKPAFGLVMAAAPVGLAIGAIFAGSSSDWFGRRRVLLGSVFAFGVLSLLTALAQSPMEMAVLRFLTGLGLGAAMPNTTTLLSEYVPEQKRSVLLAIMFTGFNFGSAIIGFVAAYLLPKFGWHSVLVFGGIVPLALSVILFFALPESARFMVVRGAPTDRIRHQLAGVTGQDLRAVSEFTLEDEPVTASQPVALLFTPTFIIRTLSLWMCYFMGLLVIYLTTSWLPTMIKDAGMPIETAANVTAMFQLGGTIGAVVVGFAMHRVGSKSAISLSYLLGAIALIALAFTGLTSAALALIVGIVGFFMSGGQTGLNAYAPGRYPTFARATGVSWMLGVGRLGSILGSSIGGVLLGFGWDFRGIFCALAVPAAIGAAAILMNELHAAPRTQEATR</sequence>
<feature type="transmembrane region" description="Helical" evidence="5">
    <location>
        <begin position="177"/>
        <end position="199"/>
    </location>
</feature>
<dbReference type="PROSITE" id="PS50850">
    <property type="entry name" value="MFS"/>
    <property type="match status" value="1"/>
</dbReference>
<keyword evidence="8" id="KW-1185">Reference proteome</keyword>
<name>A0A7W8XSV4_9HYPH</name>
<feature type="domain" description="Major facilitator superfamily (MFS) profile" evidence="6">
    <location>
        <begin position="25"/>
        <end position="438"/>
    </location>
</feature>
<dbReference type="InterPro" id="IPR036259">
    <property type="entry name" value="MFS_trans_sf"/>
</dbReference>
<dbReference type="GO" id="GO:0005886">
    <property type="term" value="C:plasma membrane"/>
    <property type="evidence" value="ECO:0007669"/>
    <property type="project" value="TreeGrafter"/>
</dbReference>
<evidence type="ECO:0000256" key="3">
    <source>
        <dbReference type="ARBA" id="ARBA00022989"/>
    </source>
</evidence>
<feature type="transmembrane region" description="Helical" evidence="5">
    <location>
        <begin position="323"/>
        <end position="341"/>
    </location>
</feature>
<feature type="transmembrane region" description="Helical" evidence="5">
    <location>
        <begin position="383"/>
        <end position="406"/>
    </location>
</feature>
<dbReference type="SUPFAM" id="SSF103473">
    <property type="entry name" value="MFS general substrate transporter"/>
    <property type="match status" value="1"/>
</dbReference>
<evidence type="ECO:0000256" key="4">
    <source>
        <dbReference type="ARBA" id="ARBA00023136"/>
    </source>
</evidence>
<keyword evidence="2 5" id="KW-0812">Transmembrane</keyword>
<dbReference type="InterPro" id="IPR020846">
    <property type="entry name" value="MFS_dom"/>
</dbReference>
<dbReference type="PANTHER" id="PTHR23508">
    <property type="entry name" value="CARBOXYLIC ACID TRANSPORTER PROTEIN HOMOLOG"/>
    <property type="match status" value="1"/>
</dbReference>
<keyword evidence="3 5" id="KW-1133">Transmembrane helix</keyword>
<dbReference type="RefSeq" id="WP_183938595.1">
    <property type="nucleotide sequence ID" value="NZ_JACHBI010000006.1"/>
</dbReference>
<dbReference type="AlphaFoldDB" id="A0A7W8XSV4"/>
<feature type="transmembrane region" description="Helical" evidence="5">
    <location>
        <begin position="255"/>
        <end position="275"/>
    </location>
</feature>
<evidence type="ECO:0000256" key="1">
    <source>
        <dbReference type="ARBA" id="ARBA00004141"/>
    </source>
</evidence>
<dbReference type="Gene3D" id="1.20.1250.20">
    <property type="entry name" value="MFS general substrate transporter like domains"/>
    <property type="match status" value="1"/>
</dbReference>
<feature type="transmembrane region" description="Helical" evidence="5">
    <location>
        <begin position="116"/>
        <end position="137"/>
    </location>
</feature>
<proteinExistence type="predicted"/>
<feature type="transmembrane region" description="Helical" evidence="5">
    <location>
        <begin position="59"/>
        <end position="79"/>
    </location>
</feature>
<dbReference type="InterPro" id="IPR011701">
    <property type="entry name" value="MFS"/>
</dbReference>
<dbReference type="CDD" id="cd17365">
    <property type="entry name" value="MFS_PcaK_like"/>
    <property type="match status" value="1"/>
</dbReference>
<gene>
    <name evidence="7" type="ORF">GGD50_003587</name>
</gene>
<accession>A0A7W8XSV4</accession>
<feature type="transmembrane region" description="Helical" evidence="5">
    <location>
        <begin position="149"/>
        <end position="171"/>
    </location>
</feature>
<evidence type="ECO:0000256" key="5">
    <source>
        <dbReference type="SAM" id="Phobius"/>
    </source>
</evidence>
<feature type="transmembrane region" description="Helical" evidence="5">
    <location>
        <begin position="295"/>
        <end position="316"/>
    </location>
</feature>
<protein>
    <submittedName>
        <fullName evidence="7">AAHS family 4-hydroxybenzoate transporter-like MFS transporter</fullName>
    </submittedName>
</protein>
<dbReference type="EMBL" id="JACHBI010000006">
    <property type="protein sequence ID" value="MBB5574958.1"/>
    <property type="molecule type" value="Genomic_DNA"/>
</dbReference>
<dbReference type="Proteomes" id="UP000549882">
    <property type="component" value="Unassembled WGS sequence"/>
</dbReference>
<dbReference type="Pfam" id="PF07690">
    <property type="entry name" value="MFS_1"/>
    <property type="match status" value="1"/>
</dbReference>
<feature type="transmembrane region" description="Helical" evidence="5">
    <location>
        <begin position="347"/>
        <end position="371"/>
    </location>
</feature>
<dbReference type="PANTHER" id="PTHR23508:SF10">
    <property type="entry name" value="CARBOXYLIC ACID TRANSPORTER PROTEIN HOMOLOG"/>
    <property type="match status" value="1"/>
</dbReference>
<reference evidence="7 8" key="1">
    <citation type="submission" date="2020-08" db="EMBL/GenBank/DDBJ databases">
        <title>Genomic Encyclopedia of Type Strains, Phase IV (KMG-V): Genome sequencing to study the core and pangenomes of soil and plant-associated prokaryotes.</title>
        <authorList>
            <person name="Whitman W."/>
        </authorList>
    </citation>
    <scope>NUCLEOTIDE SEQUENCE [LARGE SCALE GENOMIC DNA]</scope>
    <source>
        <strain evidence="7 8">SEMIA 4064</strain>
    </source>
</reference>
<organism evidence="7 8">
    <name type="scientific">Rhizobium paranaense</name>
    <dbReference type="NCBI Taxonomy" id="1650438"/>
    <lineage>
        <taxon>Bacteria</taxon>
        <taxon>Pseudomonadati</taxon>
        <taxon>Pseudomonadota</taxon>
        <taxon>Alphaproteobacteria</taxon>
        <taxon>Hyphomicrobiales</taxon>
        <taxon>Rhizobiaceae</taxon>
        <taxon>Rhizobium/Agrobacterium group</taxon>
        <taxon>Rhizobium</taxon>
    </lineage>
</organism>
<feature type="transmembrane region" description="Helical" evidence="5">
    <location>
        <begin position="412"/>
        <end position="432"/>
    </location>
</feature>
<keyword evidence="4 5" id="KW-0472">Membrane</keyword>
<feature type="transmembrane region" description="Helical" evidence="5">
    <location>
        <begin position="91"/>
        <end position="110"/>
    </location>
</feature>